<gene>
    <name evidence="2" type="ORF">QBC35DRAFT_98495</name>
</gene>
<accession>A0AAN6WJZ2</accession>
<feature type="transmembrane region" description="Helical" evidence="1">
    <location>
        <begin position="135"/>
        <end position="153"/>
    </location>
</feature>
<keyword evidence="1" id="KW-0472">Membrane</keyword>
<reference evidence="2" key="1">
    <citation type="journal article" date="2023" name="Mol. Phylogenet. Evol.">
        <title>Genome-scale phylogeny and comparative genomics of the fungal order Sordariales.</title>
        <authorList>
            <person name="Hensen N."/>
            <person name="Bonometti L."/>
            <person name="Westerberg I."/>
            <person name="Brannstrom I.O."/>
            <person name="Guillou S."/>
            <person name="Cros-Aarteil S."/>
            <person name="Calhoun S."/>
            <person name="Haridas S."/>
            <person name="Kuo A."/>
            <person name="Mondo S."/>
            <person name="Pangilinan J."/>
            <person name="Riley R."/>
            <person name="LaButti K."/>
            <person name="Andreopoulos B."/>
            <person name="Lipzen A."/>
            <person name="Chen C."/>
            <person name="Yan M."/>
            <person name="Daum C."/>
            <person name="Ng V."/>
            <person name="Clum A."/>
            <person name="Steindorff A."/>
            <person name="Ohm R.A."/>
            <person name="Martin F."/>
            <person name="Silar P."/>
            <person name="Natvig D.O."/>
            <person name="Lalanne C."/>
            <person name="Gautier V."/>
            <person name="Ament-Velasquez S.L."/>
            <person name="Kruys A."/>
            <person name="Hutchinson M.I."/>
            <person name="Powell A.J."/>
            <person name="Barry K."/>
            <person name="Miller A.N."/>
            <person name="Grigoriev I.V."/>
            <person name="Debuchy R."/>
            <person name="Gladieux P."/>
            <person name="Hiltunen Thoren M."/>
            <person name="Johannesson H."/>
        </authorList>
    </citation>
    <scope>NUCLEOTIDE SEQUENCE</scope>
    <source>
        <strain evidence="2">PSN309</strain>
    </source>
</reference>
<name>A0AAN6WJZ2_9PEZI</name>
<keyword evidence="1" id="KW-0812">Transmembrane</keyword>
<dbReference type="Proteomes" id="UP001302126">
    <property type="component" value="Unassembled WGS sequence"/>
</dbReference>
<protein>
    <recommendedName>
        <fullName evidence="4">Transmembrane protein</fullName>
    </recommendedName>
</protein>
<keyword evidence="3" id="KW-1185">Reference proteome</keyword>
<reference evidence="2" key="2">
    <citation type="submission" date="2023-05" db="EMBL/GenBank/DDBJ databases">
        <authorList>
            <consortium name="Lawrence Berkeley National Laboratory"/>
            <person name="Steindorff A."/>
            <person name="Hensen N."/>
            <person name="Bonometti L."/>
            <person name="Westerberg I."/>
            <person name="Brannstrom I.O."/>
            <person name="Guillou S."/>
            <person name="Cros-Aarteil S."/>
            <person name="Calhoun S."/>
            <person name="Haridas S."/>
            <person name="Kuo A."/>
            <person name="Mondo S."/>
            <person name="Pangilinan J."/>
            <person name="Riley R."/>
            <person name="Labutti K."/>
            <person name="Andreopoulos B."/>
            <person name="Lipzen A."/>
            <person name="Chen C."/>
            <person name="Yanf M."/>
            <person name="Daum C."/>
            <person name="Ng V."/>
            <person name="Clum A."/>
            <person name="Ohm R."/>
            <person name="Martin F."/>
            <person name="Silar P."/>
            <person name="Natvig D."/>
            <person name="Lalanne C."/>
            <person name="Gautier V."/>
            <person name="Ament-Velasquez S.L."/>
            <person name="Kruys A."/>
            <person name="Hutchinson M.I."/>
            <person name="Powell A.J."/>
            <person name="Barry K."/>
            <person name="Miller A.N."/>
            <person name="Grigoriev I.V."/>
            <person name="Debuchy R."/>
            <person name="Gladieux P."/>
            <person name="Thoren M.H."/>
            <person name="Johannesson H."/>
        </authorList>
    </citation>
    <scope>NUCLEOTIDE SEQUENCE</scope>
    <source>
        <strain evidence="2">PSN309</strain>
    </source>
</reference>
<evidence type="ECO:0008006" key="4">
    <source>
        <dbReference type="Google" id="ProtNLM"/>
    </source>
</evidence>
<evidence type="ECO:0000256" key="1">
    <source>
        <dbReference type="SAM" id="Phobius"/>
    </source>
</evidence>
<evidence type="ECO:0000313" key="3">
    <source>
        <dbReference type="Proteomes" id="UP001302126"/>
    </source>
</evidence>
<feature type="transmembrane region" description="Helical" evidence="1">
    <location>
        <begin position="160"/>
        <end position="179"/>
    </location>
</feature>
<proteinExistence type="predicted"/>
<sequence length="180" mass="20075">MRRPSDGSVYAETGFGEILSSEFGCAVGGSFCFCFPIRAVKGLVLRMFARRDCALSRRYAESDAFSWCGEVVRVRTFLPAYTHSHRFGIRSQTGSKDEHEGGTAEAWLSLITFLCCNYNKSLYYLTLAQVPTHQARVAFVLFAIRFLLLVYNFSHHGFGFLCKACFLGCLLVCILTVGAC</sequence>
<keyword evidence="1" id="KW-1133">Transmembrane helix</keyword>
<dbReference type="EMBL" id="MU864547">
    <property type="protein sequence ID" value="KAK4183454.1"/>
    <property type="molecule type" value="Genomic_DNA"/>
</dbReference>
<organism evidence="2 3">
    <name type="scientific">Podospora australis</name>
    <dbReference type="NCBI Taxonomy" id="1536484"/>
    <lineage>
        <taxon>Eukaryota</taxon>
        <taxon>Fungi</taxon>
        <taxon>Dikarya</taxon>
        <taxon>Ascomycota</taxon>
        <taxon>Pezizomycotina</taxon>
        <taxon>Sordariomycetes</taxon>
        <taxon>Sordariomycetidae</taxon>
        <taxon>Sordariales</taxon>
        <taxon>Podosporaceae</taxon>
        <taxon>Podospora</taxon>
    </lineage>
</organism>
<comment type="caution">
    <text evidence="2">The sequence shown here is derived from an EMBL/GenBank/DDBJ whole genome shotgun (WGS) entry which is preliminary data.</text>
</comment>
<evidence type="ECO:0000313" key="2">
    <source>
        <dbReference type="EMBL" id="KAK4183454.1"/>
    </source>
</evidence>
<dbReference type="AlphaFoldDB" id="A0AAN6WJZ2"/>